<feature type="signal peptide" evidence="2">
    <location>
        <begin position="1"/>
        <end position="21"/>
    </location>
</feature>
<organism evidence="3 4">
    <name type="scientific">Dermatophagoides pteronyssinus</name>
    <name type="common">European house dust mite</name>
    <dbReference type="NCBI Taxonomy" id="6956"/>
    <lineage>
        <taxon>Eukaryota</taxon>
        <taxon>Metazoa</taxon>
        <taxon>Ecdysozoa</taxon>
        <taxon>Arthropoda</taxon>
        <taxon>Chelicerata</taxon>
        <taxon>Arachnida</taxon>
        <taxon>Acari</taxon>
        <taxon>Acariformes</taxon>
        <taxon>Sarcoptiformes</taxon>
        <taxon>Astigmata</taxon>
        <taxon>Psoroptidia</taxon>
        <taxon>Analgoidea</taxon>
        <taxon>Pyroglyphidae</taxon>
        <taxon>Dermatophagoidinae</taxon>
        <taxon>Dermatophagoides</taxon>
    </lineage>
</organism>
<evidence type="ECO:0000313" key="3">
    <source>
        <dbReference type="EMBL" id="KAH9421923.1"/>
    </source>
</evidence>
<evidence type="ECO:0000256" key="1">
    <source>
        <dbReference type="SAM" id="MobiDB-lite"/>
    </source>
</evidence>
<accession>A0ABQ8JHM2</accession>
<dbReference type="EMBL" id="NJHN03000037">
    <property type="protein sequence ID" value="KAH9421923.1"/>
    <property type="molecule type" value="Genomic_DNA"/>
</dbReference>
<sequence length="163" mass="19139">MKSITIIGIILFIFAVTIVYCGPAMRENPEFKRLSQEIQEKVCSGKTTEEQLNELKKCMDDVKDDIGERESMEQYVQECFKEVEVDVGFTVDEMFKEPVYMICSGKFRMCVHHKSKNQQHNNLDKNGDDKKESRGPMRQPHMDSEFHQKFQNMMECKRKALEL</sequence>
<reference evidence="3 4" key="2">
    <citation type="journal article" date="2022" name="Mol. Biol. Evol.">
        <title>Comparative Genomics Reveals Insights into the Divergent Evolution of Astigmatic Mites and Household Pest Adaptations.</title>
        <authorList>
            <person name="Xiong Q."/>
            <person name="Wan A.T."/>
            <person name="Liu X."/>
            <person name="Fung C.S."/>
            <person name="Xiao X."/>
            <person name="Malainual N."/>
            <person name="Hou J."/>
            <person name="Wang L."/>
            <person name="Wang M."/>
            <person name="Yang K.Y."/>
            <person name="Cui Y."/>
            <person name="Leung E.L."/>
            <person name="Nong W."/>
            <person name="Shin S.K."/>
            <person name="Au S.W."/>
            <person name="Jeong K.Y."/>
            <person name="Chew F.T."/>
            <person name="Hui J.H."/>
            <person name="Leung T.F."/>
            <person name="Tungtrongchitr A."/>
            <person name="Zhong N."/>
            <person name="Liu Z."/>
            <person name="Tsui S.K."/>
        </authorList>
    </citation>
    <scope>NUCLEOTIDE SEQUENCE [LARGE SCALE GENOMIC DNA]</scope>
    <source>
        <strain evidence="3">Derp</strain>
    </source>
</reference>
<gene>
    <name evidence="3" type="ORF">DERP_002213</name>
</gene>
<name>A0ABQ8JHM2_DERPT</name>
<keyword evidence="4" id="KW-1185">Reference proteome</keyword>
<evidence type="ECO:0000256" key="2">
    <source>
        <dbReference type="SAM" id="SignalP"/>
    </source>
</evidence>
<keyword evidence="2" id="KW-0732">Signal</keyword>
<comment type="caution">
    <text evidence="3">The sequence shown here is derived from an EMBL/GenBank/DDBJ whole genome shotgun (WGS) entry which is preliminary data.</text>
</comment>
<feature type="region of interest" description="Disordered" evidence="1">
    <location>
        <begin position="117"/>
        <end position="148"/>
    </location>
</feature>
<protein>
    <submittedName>
        <fullName evidence="3">Uncharacterized protein</fullName>
    </submittedName>
</protein>
<feature type="chain" id="PRO_5045631844" evidence="2">
    <location>
        <begin position="22"/>
        <end position="163"/>
    </location>
</feature>
<dbReference type="Proteomes" id="UP000887458">
    <property type="component" value="Unassembled WGS sequence"/>
</dbReference>
<reference evidence="3 4" key="1">
    <citation type="journal article" date="2018" name="J. Allergy Clin. Immunol.">
        <title>High-quality assembly of Dermatophagoides pteronyssinus genome and transcriptome reveals a wide range of novel allergens.</title>
        <authorList>
            <person name="Liu X.Y."/>
            <person name="Yang K.Y."/>
            <person name="Wang M.Q."/>
            <person name="Kwok J.S."/>
            <person name="Zeng X."/>
            <person name="Yang Z."/>
            <person name="Xiao X.J."/>
            <person name="Lau C.P."/>
            <person name="Li Y."/>
            <person name="Huang Z.M."/>
            <person name="Ba J.G."/>
            <person name="Yim A.K."/>
            <person name="Ouyang C.Y."/>
            <person name="Ngai S.M."/>
            <person name="Chan T.F."/>
            <person name="Leung E.L."/>
            <person name="Liu L."/>
            <person name="Liu Z.G."/>
            <person name="Tsui S.K."/>
        </authorList>
    </citation>
    <scope>NUCLEOTIDE SEQUENCE [LARGE SCALE GENOMIC DNA]</scope>
    <source>
        <strain evidence="3">Derp</strain>
    </source>
</reference>
<feature type="compositionally biased region" description="Basic and acidic residues" evidence="1">
    <location>
        <begin position="122"/>
        <end position="148"/>
    </location>
</feature>
<evidence type="ECO:0000313" key="4">
    <source>
        <dbReference type="Proteomes" id="UP000887458"/>
    </source>
</evidence>
<proteinExistence type="predicted"/>